<reference evidence="1 2" key="1">
    <citation type="submission" date="2021-06" db="EMBL/GenBank/DDBJ databases">
        <authorList>
            <person name="Kallberg Y."/>
            <person name="Tangrot J."/>
            <person name="Rosling A."/>
        </authorList>
    </citation>
    <scope>NUCLEOTIDE SEQUENCE [LARGE SCALE GENOMIC DNA]</scope>
    <source>
        <strain evidence="1 2">120-4 pot B 10/14</strain>
    </source>
</reference>
<keyword evidence="2" id="KW-1185">Reference proteome</keyword>
<gene>
    <name evidence="1" type="ORF">GMARGA_LOCUS32805</name>
</gene>
<sequence length="56" mass="6716">MKKELEKVLENSKLKETFEIVKVEANITDLAKLLQKKKAQKIITMIRHWQYDQETN</sequence>
<accession>A0ABN7WNQ9</accession>
<dbReference type="Proteomes" id="UP000789901">
    <property type="component" value="Unassembled WGS sequence"/>
</dbReference>
<name>A0ABN7WNQ9_GIGMA</name>
<protein>
    <submittedName>
        <fullName evidence="1">23949_t:CDS:1</fullName>
    </submittedName>
</protein>
<proteinExistence type="predicted"/>
<organism evidence="1 2">
    <name type="scientific">Gigaspora margarita</name>
    <dbReference type="NCBI Taxonomy" id="4874"/>
    <lineage>
        <taxon>Eukaryota</taxon>
        <taxon>Fungi</taxon>
        <taxon>Fungi incertae sedis</taxon>
        <taxon>Mucoromycota</taxon>
        <taxon>Glomeromycotina</taxon>
        <taxon>Glomeromycetes</taxon>
        <taxon>Diversisporales</taxon>
        <taxon>Gigasporaceae</taxon>
        <taxon>Gigaspora</taxon>
    </lineage>
</organism>
<feature type="non-terminal residue" evidence="1">
    <location>
        <position position="56"/>
    </location>
</feature>
<comment type="caution">
    <text evidence="1">The sequence shown here is derived from an EMBL/GenBank/DDBJ whole genome shotgun (WGS) entry which is preliminary data.</text>
</comment>
<evidence type="ECO:0000313" key="1">
    <source>
        <dbReference type="EMBL" id="CAG8835954.1"/>
    </source>
</evidence>
<dbReference type="EMBL" id="CAJVQB010052552">
    <property type="protein sequence ID" value="CAG8835954.1"/>
    <property type="molecule type" value="Genomic_DNA"/>
</dbReference>
<evidence type="ECO:0000313" key="2">
    <source>
        <dbReference type="Proteomes" id="UP000789901"/>
    </source>
</evidence>